<feature type="active site" description="Proton donor" evidence="6">
    <location>
        <position position="192"/>
    </location>
</feature>
<evidence type="ECO:0000256" key="4">
    <source>
        <dbReference type="ARBA" id="ARBA00023064"/>
    </source>
</evidence>
<feature type="active site" description="Proton acceptor" evidence="6">
    <location>
        <position position="185"/>
    </location>
</feature>
<feature type="binding site" evidence="7">
    <location>
        <position position="449"/>
    </location>
    <ligand>
        <name>substrate</name>
        <note>ligand shared between dimeric partners</note>
    </ligand>
</feature>
<reference evidence="11 12" key="1">
    <citation type="submission" date="2019-04" db="EMBL/GenBank/DDBJ databases">
        <title>Streptomyces sp. nov. Bv016 isolated from bark of Buahinia variegata.</title>
        <authorList>
            <person name="Kanchanasin P."/>
            <person name="Tanasupawat S."/>
            <person name="Yuki M."/>
            <person name="Kudo T."/>
        </authorList>
    </citation>
    <scope>NUCLEOTIDE SEQUENCE [LARGE SCALE GENOMIC DNA]</scope>
    <source>
        <strain evidence="11 12">Bv016</strain>
    </source>
</reference>
<dbReference type="AlphaFoldDB" id="A0A4Z1DAP2"/>
<dbReference type="PIRSF" id="PIRSF000109">
    <property type="entry name" value="6PGD"/>
    <property type="match status" value="1"/>
</dbReference>
<dbReference type="FunFam" id="1.10.1040.10:FF:000002">
    <property type="entry name" value="6-phosphogluconate dehydrogenase, decarboxylating"/>
    <property type="match status" value="1"/>
</dbReference>
<dbReference type="NCBIfam" id="NF006765">
    <property type="entry name" value="PRK09287.1"/>
    <property type="match status" value="1"/>
</dbReference>
<dbReference type="GO" id="GO:0006098">
    <property type="term" value="P:pentose-phosphate shunt"/>
    <property type="evidence" value="ECO:0007669"/>
    <property type="project" value="UniProtKB-UniPathway"/>
</dbReference>
<dbReference type="Proteomes" id="UP000298159">
    <property type="component" value="Unassembled WGS sequence"/>
</dbReference>
<accession>A0A4Z1DAP2</accession>
<evidence type="ECO:0000256" key="2">
    <source>
        <dbReference type="ARBA" id="ARBA00011738"/>
    </source>
</evidence>
<evidence type="ECO:0000256" key="6">
    <source>
        <dbReference type="PIRSR" id="PIRSR000109-1"/>
    </source>
</evidence>
<protein>
    <recommendedName>
        <fullName evidence="5 9">6-phosphogluconate dehydrogenase, decarboxylating</fullName>
        <ecNumber evidence="5 9">1.1.1.44</ecNumber>
    </recommendedName>
</protein>
<comment type="catalytic activity">
    <reaction evidence="5 9">
        <text>6-phospho-D-gluconate + NADP(+) = D-ribulose 5-phosphate + CO2 + NADPH</text>
        <dbReference type="Rhea" id="RHEA:10116"/>
        <dbReference type="ChEBI" id="CHEBI:16526"/>
        <dbReference type="ChEBI" id="CHEBI:57783"/>
        <dbReference type="ChEBI" id="CHEBI:58121"/>
        <dbReference type="ChEBI" id="CHEBI:58349"/>
        <dbReference type="ChEBI" id="CHEBI:58759"/>
        <dbReference type="EC" id="1.1.1.44"/>
    </reaction>
</comment>
<dbReference type="InterPro" id="IPR008927">
    <property type="entry name" value="6-PGluconate_DH-like_C_sf"/>
</dbReference>
<name>A0A4Z1DAP2_9ACTN</name>
<proteinExistence type="inferred from homology"/>
<keyword evidence="5 9" id="KW-0521">NADP</keyword>
<evidence type="ECO:0000259" key="10">
    <source>
        <dbReference type="SMART" id="SM01350"/>
    </source>
</evidence>
<dbReference type="InterPro" id="IPR006115">
    <property type="entry name" value="6PGDH_NADP-bd"/>
</dbReference>
<dbReference type="RefSeq" id="WP_135785009.1">
    <property type="nucleotide sequence ID" value="NZ_SRRT01000002.1"/>
</dbReference>
<feature type="binding site" description="in other chain" evidence="7">
    <location>
        <position position="104"/>
    </location>
    <ligand>
        <name>substrate</name>
        <note>ligand shared between dimeric partners</note>
    </ligand>
</feature>
<dbReference type="GO" id="GO:0050661">
    <property type="term" value="F:NADP binding"/>
    <property type="evidence" value="ECO:0007669"/>
    <property type="project" value="InterPro"/>
</dbReference>
<dbReference type="InterPro" id="IPR006184">
    <property type="entry name" value="6PGdom_BS"/>
</dbReference>
<dbReference type="PRINTS" id="PR00076">
    <property type="entry name" value="6PGDHDRGNASE"/>
</dbReference>
<dbReference type="GO" id="GO:0019521">
    <property type="term" value="P:D-gluconate metabolic process"/>
    <property type="evidence" value="ECO:0007669"/>
    <property type="project" value="UniProtKB-KW"/>
</dbReference>
<feature type="binding site" evidence="8">
    <location>
        <begin position="34"/>
        <end position="36"/>
    </location>
    <ligand>
        <name>NADP(+)</name>
        <dbReference type="ChEBI" id="CHEBI:58349"/>
    </ligand>
</feature>
<feature type="binding site" evidence="8">
    <location>
        <begin position="76"/>
        <end position="78"/>
    </location>
    <ligand>
        <name>NADP(+)</name>
        <dbReference type="ChEBI" id="CHEBI:58349"/>
    </ligand>
</feature>
<dbReference type="InterPro" id="IPR006183">
    <property type="entry name" value="Pgluconate_DH"/>
</dbReference>
<feature type="domain" description="6-phosphogluconate dehydrogenase C-terminal" evidence="10">
    <location>
        <begin position="181"/>
        <end position="471"/>
    </location>
</feature>
<comment type="function">
    <text evidence="5">Catalyzes the oxidative decarboxylation of 6-phosphogluconate to ribulose 5-phosphate and CO(2), with concomitant reduction of NADP to NADPH.</text>
</comment>
<dbReference type="InterPro" id="IPR006113">
    <property type="entry name" value="6PGDH_Gnd/GntZ"/>
</dbReference>
<dbReference type="GO" id="GO:0004616">
    <property type="term" value="F:phosphogluconate dehydrogenase (decarboxylating) activity"/>
    <property type="evidence" value="ECO:0007669"/>
    <property type="project" value="UniProtKB-EC"/>
</dbReference>
<gene>
    <name evidence="11" type="primary">gndA</name>
    <name evidence="11" type="ORF">E5083_08715</name>
</gene>
<feature type="binding site" description="in other chain" evidence="7">
    <location>
        <begin position="188"/>
        <end position="189"/>
    </location>
    <ligand>
        <name>substrate</name>
        <note>ligand shared between dimeric partners</note>
    </ligand>
</feature>
<organism evidence="11 12">
    <name type="scientific">Streptomyces bauhiniae</name>
    <dbReference type="NCBI Taxonomy" id="2340725"/>
    <lineage>
        <taxon>Bacteria</taxon>
        <taxon>Bacillati</taxon>
        <taxon>Actinomycetota</taxon>
        <taxon>Actinomycetes</taxon>
        <taxon>Kitasatosporales</taxon>
        <taxon>Streptomycetaceae</taxon>
        <taxon>Streptomyces</taxon>
    </lineage>
</organism>
<evidence type="ECO:0000256" key="9">
    <source>
        <dbReference type="RuleBase" id="RU000485"/>
    </source>
</evidence>
<dbReference type="InterPro" id="IPR013328">
    <property type="entry name" value="6PGD_dom2"/>
</dbReference>
<dbReference type="InterPro" id="IPR006114">
    <property type="entry name" value="6PGDH_C"/>
</dbReference>
<comment type="similarity">
    <text evidence="1 5 9">Belongs to the 6-phosphogluconate dehydrogenase family.</text>
</comment>
<dbReference type="NCBIfam" id="TIGR00873">
    <property type="entry name" value="gnd"/>
    <property type="match status" value="1"/>
</dbReference>
<dbReference type="GeneID" id="95447672"/>
<comment type="pathway">
    <text evidence="5 9">Carbohydrate degradation; pentose phosphate pathway; D-ribulose 5-phosphate from D-glucose 6-phosphate (oxidative stage): step 3/3.</text>
</comment>
<feature type="binding site" evidence="8">
    <location>
        <position position="104"/>
    </location>
    <ligand>
        <name>NADP(+)</name>
        <dbReference type="ChEBI" id="CHEBI:58349"/>
    </ligand>
</feature>
<comment type="caution">
    <text evidence="11">The sequence shown here is derived from an EMBL/GenBank/DDBJ whole genome shotgun (WGS) entry which is preliminary data.</text>
</comment>
<evidence type="ECO:0000313" key="12">
    <source>
        <dbReference type="Proteomes" id="UP000298159"/>
    </source>
</evidence>
<dbReference type="PANTHER" id="PTHR11811">
    <property type="entry name" value="6-PHOSPHOGLUCONATE DEHYDROGENASE"/>
    <property type="match status" value="1"/>
</dbReference>
<feature type="binding site" description="in other chain" evidence="7">
    <location>
        <begin position="130"/>
        <end position="132"/>
    </location>
    <ligand>
        <name>substrate</name>
        <note>ligand shared between dimeric partners</note>
    </ligand>
</feature>
<keyword evidence="5 9" id="KW-0570">Pentose shunt</keyword>
<dbReference type="UniPathway" id="UPA00115">
    <property type="reaction ID" value="UER00410"/>
</dbReference>
<feature type="binding site" description="in other chain" evidence="7">
    <location>
        <position position="193"/>
    </location>
    <ligand>
        <name>substrate</name>
        <note>ligand shared between dimeric partners</note>
    </ligand>
</feature>
<dbReference type="Gene3D" id="1.10.1040.10">
    <property type="entry name" value="N-(1-d-carboxylethyl)-l-norvaline Dehydrogenase, domain 2"/>
    <property type="match status" value="1"/>
</dbReference>
<dbReference type="SMART" id="SM01350">
    <property type="entry name" value="6PGD"/>
    <property type="match status" value="1"/>
</dbReference>
<sequence>MSTHAQIGVTGLAVMGRNLARNFARNGYTVAVHNRTASKTRELVEEFGGEGEFVPAETAKEFVESLERPRRLVIMVKAGEPTDAVIEEFAPLLEPGDMIIDGGNAHFADTRRRERDLREQGIHFVGTGISGGEEGALHGPSIMPGGSVESYDSLGPMLEKISAKADDGAPCVTHVGPDGAGHFVKMVHNGIEYADMQLIGEAYQLLRDVAGYSPAEIADIFRTWNQGRLDSYLIEITAEVLSHVDAETGKPFVDVVVDQAEQKGTGRWTVQIALDLGVPVSAIAEAVFARSVSGHAELREASRHLAGPSARTLGKEEAAAFADQVEQALYASKIVSYTQGFHQIATGSEEYDWDIDLGKVAAIWRGGCIIRAAFLDRITRAYEAQPGLPSLLADEGFADEIAAAQDDWRSVIATAVAQGVPTPAFAATLAYYDSLRAPRLPAALTQGQRDYFGAHTYHRTDRDGAFHTLWGGDRAEVSA</sequence>
<dbReference type="SUPFAM" id="SSF48179">
    <property type="entry name" value="6-phosphogluconate dehydrogenase C-terminal domain-like"/>
    <property type="match status" value="1"/>
</dbReference>
<dbReference type="Gene3D" id="1.20.5.320">
    <property type="entry name" value="6-Phosphogluconate Dehydrogenase, domain 3"/>
    <property type="match status" value="1"/>
</dbReference>
<evidence type="ECO:0000256" key="3">
    <source>
        <dbReference type="ARBA" id="ARBA00023002"/>
    </source>
</evidence>
<feature type="binding site" description="in other chain" evidence="7">
    <location>
        <position position="263"/>
    </location>
    <ligand>
        <name>substrate</name>
        <note>ligand shared between dimeric partners</note>
    </ligand>
</feature>
<evidence type="ECO:0000256" key="5">
    <source>
        <dbReference type="PIRNR" id="PIRNR000109"/>
    </source>
</evidence>
<dbReference type="Pfam" id="PF03446">
    <property type="entry name" value="NAD_binding_2"/>
    <property type="match status" value="1"/>
</dbReference>
<dbReference type="PROSITE" id="PS00461">
    <property type="entry name" value="6PGD"/>
    <property type="match status" value="1"/>
</dbReference>
<keyword evidence="12" id="KW-1185">Reference proteome</keyword>
<dbReference type="EC" id="1.1.1.44" evidence="5 9"/>
<feature type="binding site" evidence="8">
    <location>
        <begin position="11"/>
        <end position="16"/>
    </location>
    <ligand>
        <name>NADP(+)</name>
        <dbReference type="ChEBI" id="CHEBI:58349"/>
    </ligand>
</feature>
<dbReference type="EMBL" id="SRRT01000002">
    <property type="protein sequence ID" value="TGN79678.1"/>
    <property type="molecule type" value="Genomic_DNA"/>
</dbReference>
<keyword evidence="3 5" id="KW-0560">Oxidoreductase</keyword>
<feature type="binding site" evidence="7">
    <location>
        <position position="455"/>
    </location>
    <ligand>
        <name>substrate</name>
        <note>ligand shared between dimeric partners</note>
    </ligand>
</feature>
<evidence type="ECO:0000256" key="1">
    <source>
        <dbReference type="ARBA" id="ARBA00008419"/>
    </source>
</evidence>
<dbReference type="Gene3D" id="3.40.50.720">
    <property type="entry name" value="NAD(P)-binding Rossmann-like Domain"/>
    <property type="match status" value="1"/>
</dbReference>
<feature type="binding site" description="in other chain" evidence="7">
    <location>
        <position position="290"/>
    </location>
    <ligand>
        <name>substrate</name>
        <note>ligand shared between dimeric partners</note>
    </ligand>
</feature>
<dbReference type="FunFam" id="3.40.50.720:FF:000007">
    <property type="entry name" value="6-phosphogluconate dehydrogenase, decarboxylating"/>
    <property type="match status" value="1"/>
</dbReference>
<keyword evidence="4 9" id="KW-0311">Gluconate utilization</keyword>
<dbReference type="SUPFAM" id="SSF51735">
    <property type="entry name" value="NAD(P)-binding Rossmann-fold domains"/>
    <property type="match status" value="1"/>
</dbReference>
<dbReference type="InterPro" id="IPR036291">
    <property type="entry name" value="NAD(P)-bd_dom_sf"/>
</dbReference>
<comment type="subunit">
    <text evidence="2 5">Homodimer.</text>
</comment>
<dbReference type="Pfam" id="PF00393">
    <property type="entry name" value="6PGD"/>
    <property type="match status" value="1"/>
</dbReference>
<evidence type="ECO:0000256" key="7">
    <source>
        <dbReference type="PIRSR" id="PIRSR000109-2"/>
    </source>
</evidence>
<evidence type="ECO:0000256" key="8">
    <source>
        <dbReference type="PIRSR" id="PIRSR000109-3"/>
    </source>
</evidence>
<evidence type="ECO:0000313" key="11">
    <source>
        <dbReference type="EMBL" id="TGN79678.1"/>
    </source>
</evidence>